<name>A0ABQ1UPE1_9NOCA</name>
<dbReference type="EMBL" id="BMCS01000001">
    <property type="protein sequence ID" value="GGF22951.1"/>
    <property type="molecule type" value="Genomic_DNA"/>
</dbReference>
<evidence type="ECO:0000313" key="2">
    <source>
        <dbReference type="Proteomes" id="UP000632454"/>
    </source>
</evidence>
<gene>
    <name evidence="1" type="ORF">GCM10007298_18610</name>
</gene>
<comment type="caution">
    <text evidence="1">The sequence shown here is derived from an EMBL/GenBank/DDBJ whole genome shotgun (WGS) entry which is preliminary data.</text>
</comment>
<keyword evidence="2" id="KW-1185">Reference proteome</keyword>
<protein>
    <submittedName>
        <fullName evidence="1">Uncharacterized protein</fullName>
    </submittedName>
</protein>
<proteinExistence type="predicted"/>
<organism evidence="1 2">
    <name type="scientific">Williamsia phyllosphaerae</name>
    <dbReference type="NCBI Taxonomy" id="885042"/>
    <lineage>
        <taxon>Bacteria</taxon>
        <taxon>Bacillati</taxon>
        <taxon>Actinomycetota</taxon>
        <taxon>Actinomycetes</taxon>
        <taxon>Mycobacteriales</taxon>
        <taxon>Nocardiaceae</taxon>
        <taxon>Williamsia</taxon>
    </lineage>
</organism>
<dbReference type="Proteomes" id="UP000632454">
    <property type="component" value="Unassembled WGS sequence"/>
</dbReference>
<evidence type="ECO:0000313" key="1">
    <source>
        <dbReference type="EMBL" id="GGF22951.1"/>
    </source>
</evidence>
<reference evidence="2" key="1">
    <citation type="journal article" date="2019" name="Int. J. Syst. Evol. Microbiol.">
        <title>The Global Catalogue of Microorganisms (GCM) 10K type strain sequencing project: providing services to taxonomists for standard genome sequencing and annotation.</title>
        <authorList>
            <consortium name="The Broad Institute Genomics Platform"/>
            <consortium name="The Broad Institute Genome Sequencing Center for Infectious Disease"/>
            <person name="Wu L."/>
            <person name="Ma J."/>
        </authorList>
    </citation>
    <scope>NUCLEOTIDE SEQUENCE [LARGE SCALE GENOMIC DNA]</scope>
    <source>
        <strain evidence="2">CCM 7855</strain>
    </source>
</reference>
<dbReference type="Gene3D" id="2.160.10.10">
    <property type="entry name" value="Hexapeptide repeat proteins"/>
    <property type="match status" value="1"/>
</dbReference>
<dbReference type="RefSeq" id="WP_229704995.1">
    <property type="nucleotide sequence ID" value="NZ_BMCS01000001.1"/>
</dbReference>
<accession>A0ABQ1UPE1</accession>
<sequence>MGAVVRRVQFFVWLLPPSGVKNSLLTAAGHCVHSTARVGPIIVLGCPRVEIGRDAVIGPLNVLRSMRRIHLGDQFLMGQLNYISAAREFQAFDEEAGVLTTGTLAVITNRHYLDSSGIIELGTRVIVGGTRVIMQTHEADLSTCTQVAGRITLAEGSMVATGCLLLKGSFLPRNSMLAAGSLLRGTAGEQEKHLYAGRPAAPVRELPPMHYWIRDTNDMPPSAVEF</sequence>
<dbReference type="SUPFAM" id="SSF51161">
    <property type="entry name" value="Trimeric LpxA-like enzymes"/>
    <property type="match status" value="1"/>
</dbReference>
<dbReference type="InterPro" id="IPR011004">
    <property type="entry name" value="Trimer_LpxA-like_sf"/>
</dbReference>